<dbReference type="InterPro" id="IPR049900">
    <property type="entry name" value="PKS_mFAS_DH"/>
</dbReference>
<comment type="catalytic activity">
    <reaction evidence="44">
        <text>3-oxododecanoyl-[ACP] + NADPH + H(+) = (3R)-hydroxydodecanoyl-[ACP] + NADP(+)</text>
        <dbReference type="Rhea" id="RHEA:41872"/>
        <dbReference type="Rhea" id="RHEA-COMP:9641"/>
        <dbReference type="Rhea" id="RHEA-COMP:9642"/>
        <dbReference type="ChEBI" id="CHEBI:15378"/>
        <dbReference type="ChEBI" id="CHEBI:57783"/>
        <dbReference type="ChEBI" id="CHEBI:58349"/>
        <dbReference type="ChEBI" id="CHEBI:78469"/>
        <dbReference type="ChEBI" id="CHEBI:78470"/>
    </reaction>
    <physiologicalReaction direction="left-to-right" evidence="44">
        <dbReference type="Rhea" id="RHEA:41873"/>
    </physiologicalReaction>
</comment>
<dbReference type="Pfam" id="PF00107">
    <property type="entry name" value="ADH_zinc_N"/>
    <property type="match status" value="1"/>
</dbReference>
<evidence type="ECO:0000256" key="10">
    <source>
        <dbReference type="ARBA" id="ARBA00023332"/>
    </source>
</evidence>
<dbReference type="InterPro" id="IPR016035">
    <property type="entry name" value="Acyl_Trfase/lysoPLipase"/>
</dbReference>
<evidence type="ECO:0000256" key="3">
    <source>
        <dbReference type="ARBA" id="ARBA00022553"/>
    </source>
</evidence>
<dbReference type="RefSeq" id="XP_040648898.1">
    <property type="nucleotide sequence ID" value="XM_040794567.1"/>
</dbReference>
<comment type="catalytic activity">
    <reaction evidence="27">
        <text>(2E)-hexadecenoyl-[ACP] + NADPH + H(+) = hexadecanoyl-[ACP] + NADP(+)</text>
        <dbReference type="Rhea" id="RHEA:41912"/>
        <dbReference type="Rhea" id="RHEA-COMP:9651"/>
        <dbReference type="Rhea" id="RHEA-COMP:9652"/>
        <dbReference type="ChEBI" id="CHEBI:15378"/>
        <dbReference type="ChEBI" id="CHEBI:57783"/>
        <dbReference type="ChEBI" id="CHEBI:58349"/>
        <dbReference type="ChEBI" id="CHEBI:78481"/>
        <dbReference type="ChEBI" id="CHEBI:78483"/>
    </reaction>
    <physiologicalReaction direction="left-to-right" evidence="27">
        <dbReference type="Rhea" id="RHEA:41913"/>
    </physiologicalReaction>
</comment>
<dbReference type="InterPro" id="IPR014043">
    <property type="entry name" value="Acyl_transferase_dom"/>
</dbReference>
<proteinExistence type="predicted"/>
<keyword evidence="2" id="KW-0596">Phosphopantetheine</keyword>
<dbReference type="InterPro" id="IPR049552">
    <property type="entry name" value="PKS_DH_N"/>
</dbReference>
<evidence type="ECO:0000256" key="27">
    <source>
        <dbReference type="ARBA" id="ARBA00047810"/>
    </source>
</evidence>
<dbReference type="Pfam" id="PF21089">
    <property type="entry name" value="PKS_DH_N"/>
    <property type="match status" value="1"/>
</dbReference>
<dbReference type="SUPFAM" id="SSF47336">
    <property type="entry name" value="ACP-like"/>
    <property type="match status" value="1"/>
</dbReference>
<comment type="catalytic activity">
    <reaction evidence="18">
        <text>(3R)-hydroxybutanoyl-[ACP] = (2E)-butenoyl-[ACP] + H2O</text>
        <dbReference type="Rhea" id="RHEA:41808"/>
        <dbReference type="Rhea" id="RHEA-COMP:9626"/>
        <dbReference type="Rhea" id="RHEA-COMP:9627"/>
        <dbReference type="ChEBI" id="CHEBI:15377"/>
        <dbReference type="ChEBI" id="CHEBI:78451"/>
        <dbReference type="ChEBI" id="CHEBI:78453"/>
    </reaction>
    <physiologicalReaction direction="left-to-right" evidence="18">
        <dbReference type="Rhea" id="RHEA:41809"/>
    </physiologicalReaction>
</comment>
<keyword evidence="6" id="KW-0521">NADP</keyword>
<dbReference type="CDD" id="cd05195">
    <property type="entry name" value="enoyl_red"/>
    <property type="match status" value="1"/>
</dbReference>
<comment type="catalytic activity">
    <reaction evidence="38">
        <text>holo-[ACP] + acetyl-CoA = acetyl-[ACP] + CoA</text>
        <dbReference type="Rhea" id="RHEA:41788"/>
        <dbReference type="Rhea" id="RHEA-COMP:9621"/>
        <dbReference type="Rhea" id="RHEA-COMP:9685"/>
        <dbReference type="ChEBI" id="CHEBI:57287"/>
        <dbReference type="ChEBI" id="CHEBI:57288"/>
        <dbReference type="ChEBI" id="CHEBI:64479"/>
        <dbReference type="ChEBI" id="CHEBI:78446"/>
        <dbReference type="EC" id="2.3.1.38"/>
    </reaction>
    <physiologicalReaction direction="left-to-right" evidence="38">
        <dbReference type="Rhea" id="RHEA:41789"/>
    </physiologicalReaction>
</comment>
<evidence type="ECO:0000256" key="45">
    <source>
        <dbReference type="ARBA" id="ARBA00049414"/>
    </source>
</evidence>
<dbReference type="Gene3D" id="3.40.50.720">
    <property type="entry name" value="NAD(P)-binding Rossmann-like Domain"/>
    <property type="match status" value="3"/>
</dbReference>
<dbReference type="GeneID" id="63709867"/>
<dbReference type="SUPFAM" id="SSF53901">
    <property type="entry name" value="Thiolase-like"/>
    <property type="match status" value="1"/>
</dbReference>
<comment type="catalytic activity">
    <reaction evidence="25">
        <text>(2E)-butenoyl-[ACP] + NADPH + H(+) = butanoyl-[ACP] + NADP(+)</text>
        <dbReference type="Rhea" id="RHEA:41812"/>
        <dbReference type="Rhea" id="RHEA-COMP:9627"/>
        <dbReference type="Rhea" id="RHEA-COMP:9628"/>
        <dbReference type="ChEBI" id="CHEBI:15378"/>
        <dbReference type="ChEBI" id="CHEBI:57783"/>
        <dbReference type="ChEBI" id="CHEBI:58349"/>
        <dbReference type="ChEBI" id="CHEBI:78453"/>
        <dbReference type="ChEBI" id="CHEBI:78454"/>
    </reaction>
    <physiologicalReaction direction="left-to-right" evidence="25">
        <dbReference type="Rhea" id="RHEA:41813"/>
    </physiologicalReaction>
</comment>
<keyword evidence="3" id="KW-0597">Phosphoprotein</keyword>
<dbReference type="SUPFAM" id="SSF51735">
    <property type="entry name" value="NAD(P)-binding Rossmann-fold domains"/>
    <property type="match status" value="3"/>
</dbReference>
<dbReference type="Pfam" id="PF00109">
    <property type="entry name" value="ketoacyl-synt"/>
    <property type="match status" value="1"/>
</dbReference>
<sequence length="2360" mass="257272">MAASNREPIAVVGIGCRFPGGISTPKEFWETLQNGLEVVGDIPKDRFDLNSFYDKDPQKYGTIRSRKGGFVDDVKSFDAEFFGYYPAEASRIDPQQRLVLEASVHALQDSGTLVENMAGSRTSVFMGTFMYDHMTMQMTTEQRDSTSAHAAMGSMVWATANRVSHRLNLQGPSVTLDTACSSSLTALHLACQSIWTGESEGALAGGVNVILRPESSILLSKAGFLSPDGSCKPFDASANGYVRSEGVGVVYLKPLSKAVQDNDRIYASIRGSLVNQDGYTADGFTVPSLDAQEKLLETVYKQSGVDPTKIRYVEAHGPGTVVGDPIEARALGEQLGQGRSEDDDALWIGSVKGNFGHLEGAAEIIGFIKASLVTFYGEIPPQINHKNPNPSIDFKALRLAIPTERTLLPRDHDQKMLVGVNSFGAGGANAHIILEEAPNDTSTCIKTPSRGGRVFSLSAKSQAALAQAARDLASYLRLHKPSLEDVALRAGIQEILVLQKLPGAPSPKVAFVFSGQGGQWLGMGMRLAYQEPIFRDHLAAFDGIFTPLAHFSIIAEIFGYPVDDSKMTQTTIAQPAIAAIQIALARTLISYGVKPDSCVGHSIGEIAAAHISGALSLEEAVRVIYHRSQIQSKAAGAGSMLAVGASATEAENIIKLVQVVGKVEMAAFNGPKMTTLTGAVTELELVARELEKRGMFARFIKVDTPYHSHFMDPLEDELLGALSSIQGKQTELSLYSTVTTAIEPGTHLTGTYWFNNIRKPVRYVETVEHMIEDGMNFLVEIGPHPVLISGTREIAEAAKSPVHLLPAMIRGSDVEPISRVIGAAHAVGIPVDILSFNGGGGHFIDLPLYPFQRQHHWFENPEAQQNRLAESRHPFLVASTSLTDNERGIIRLRLSTGVSPFLSDHVVDGAIVFPMTGHIEATYLAASKYMKHQTVWLEDLRFEHPVVLAPAEDFAPQVMLEIVGAANDFVLSSRQAGAAPEDGWQVCSRGRINAHDEPPGEATEDLDGIKARLQSGQEVDVDGFYQKLEEAGLRYGRSFRCVQKMWYSGIEVFSAVELPASLNEEATQFNFHPALLDAAVHTLYAHQHYVGDPTQVYLPSHVEAVHIVNDSPITAAFAHVQVYRHDHTFLACNVLVYGDRGQLIARLNGLTTKRLQGKSLSQPTEHQVRFQLEVEEQANRTDANLRNVLILHPSDYQWDWLPNTVQRSFPHSAIHEEKIDSFGASWEAAKWGFNLDRRTLLIIPALLSETPESNIYNKLDAVIKTFARVASWIHAQNGTCMVVVLTEGACMTPADTQCNPLASSLEAATRVLANELPHSLIRVVDLATNTAGDQTTLLEAELQTIRIGRHETVVALRSEGQYVRRIVVVDIEEEEKQNQISLPARGGKYHAERNTNGSLDGVILRQHSLPNLGPDEVGIEVHAAGLNFKDVMNSMGLLSDRVTSVGLTGQTLGSEVAGRVTDIGENVTDIDYGTPVMARVSNGIAGYAVSNRDLVMPIPSSLSITQAACVPTTFTAAYYALVHLGRLAPGETVLVHSGAGGVGSAAIQIAKLIGARVYATAGSPARRAWVTSVGVEAAFDSRSLTLHDEVMQATNGQGVDVVLNCLTGAMFMQSMACLAPFGRFLEIGTTDIYRNMRLYQEQFGQNCSFFAIDVDRLAAEKPALHRQIVNEICGLFNDGKLVPPPITTYPVTELSTALKKLSRSAIIGKVVVEMPDDVEIQVAPPSQLRLEENRSYLITGGTSGLGLRLAIFLVERGARHLVLFSRSGPKSAEDHAIISHLQRRGTTVNIEKGDITDAQVVDFLFHQERTWPPIAGVIHSAGVLEAASAHDTTMDNFRAVFGPKALGAWNLHQSSQGVDLDFFVLVSSISSILGVAGQMSYAAANQFLDGLAHHRQASGLPGASLNLGVLGDYAGMSRQSSHNDRVLQLAESDGIHVLNLPTVLSTFERAAIYNTAQSIASKMDWSMFFKSYPHLTLDGAYVGLNKQQTSEGSGDSGRSLSQLTGPERTQAITDILQAGLAKILGVDSSRISPTEKINKYSFDSLTLTQVRSLILREFRLPYPLIRLFEGPSLQEIAADLDGIAHGNESASQTLNDTVNDTSKFMPHDGLITLSPWFVRGKPVNANRPRVLCFHSMGIGATLFLPFLIDPPAGLDPIAVQLPGRETRADEPVVTNISQIVTGILDEMEDVIGRPHIIWGHSFGGIIAFEVLRGLRRRGKPLPRLLITGTIAPHMVRIWQKRDIMMETLREDSTPDYLLAVARYIDNADLVRSILPLMKLDAPLLLNYQFHEEEPLDIPITAFAARQDDIVYPEEAAGWSMQTKEFRLIEVDGDHWFLYRNREILRETLEGMASEAVMDDD</sequence>
<feature type="domain" description="Ketosynthase family 3 (KS3)" evidence="52">
    <location>
        <begin position="6"/>
        <end position="436"/>
    </location>
</feature>
<evidence type="ECO:0000256" key="28">
    <source>
        <dbReference type="ARBA" id="ARBA00047897"/>
    </source>
</evidence>
<dbReference type="GO" id="GO:0016874">
    <property type="term" value="F:ligase activity"/>
    <property type="evidence" value="ECO:0007669"/>
    <property type="project" value="UniProtKB-KW"/>
</dbReference>
<protein>
    <submittedName>
        <fullName evidence="54">Acyl transferase/acyl hydrolase/lysophospholipase</fullName>
    </submittedName>
</protein>
<dbReference type="Pfam" id="PF08240">
    <property type="entry name" value="ADH_N"/>
    <property type="match status" value="1"/>
</dbReference>
<comment type="catalytic activity">
    <reaction evidence="43">
        <text>(2E)-tetradecenoyl-[ACP] + NADPH + H(+) = tetradecanoyl-[ACP] + NADP(+)</text>
        <dbReference type="Rhea" id="RHEA:41896"/>
        <dbReference type="Rhea" id="RHEA-COMP:9647"/>
        <dbReference type="Rhea" id="RHEA-COMP:9648"/>
        <dbReference type="ChEBI" id="CHEBI:15378"/>
        <dbReference type="ChEBI" id="CHEBI:57783"/>
        <dbReference type="ChEBI" id="CHEBI:58349"/>
        <dbReference type="ChEBI" id="CHEBI:78475"/>
        <dbReference type="ChEBI" id="CHEBI:78477"/>
    </reaction>
    <physiologicalReaction direction="left-to-right" evidence="43">
        <dbReference type="Rhea" id="RHEA:41897"/>
    </physiologicalReaction>
</comment>
<feature type="domain" description="Carrier" evidence="51">
    <location>
        <begin position="2010"/>
        <end position="2084"/>
    </location>
</feature>
<dbReference type="InterPro" id="IPR016039">
    <property type="entry name" value="Thiolase-like"/>
</dbReference>
<evidence type="ECO:0000256" key="40">
    <source>
        <dbReference type="ARBA" id="ARBA00048935"/>
    </source>
</evidence>
<dbReference type="InterPro" id="IPR057326">
    <property type="entry name" value="KR_dom"/>
</dbReference>
<dbReference type="InterPro" id="IPR013154">
    <property type="entry name" value="ADH-like_N"/>
</dbReference>
<feature type="active site" description="Proton acceptor; for dehydratase activity" evidence="50">
    <location>
        <position position="905"/>
    </location>
</feature>
<comment type="catalytic activity">
    <reaction evidence="29">
        <text>3-oxobutanoyl-[ACP] + NADPH + H(+) = (3R)-hydroxybutanoyl-[ACP] + NADP(+)</text>
        <dbReference type="Rhea" id="RHEA:41804"/>
        <dbReference type="Rhea" id="RHEA-COMP:9625"/>
        <dbReference type="Rhea" id="RHEA-COMP:9626"/>
        <dbReference type="ChEBI" id="CHEBI:15378"/>
        <dbReference type="ChEBI" id="CHEBI:57783"/>
        <dbReference type="ChEBI" id="CHEBI:58349"/>
        <dbReference type="ChEBI" id="CHEBI:78450"/>
        <dbReference type="ChEBI" id="CHEBI:78451"/>
    </reaction>
    <physiologicalReaction direction="left-to-right" evidence="29">
        <dbReference type="Rhea" id="RHEA:41805"/>
    </physiologicalReaction>
</comment>
<comment type="catalytic activity">
    <reaction evidence="20">
        <text>3-oxooctadecanoyl-[ACP] + NADPH + H(+) = (3R)-hydroxyoctadecanoyl-[ACP] + NADP(+)</text>
        <dbReference type="Rhea" id="RHEA:41920"/>
        <dbReference type="Rhea" id="RHEA-COMP:9653"/>
        <dbReference type="Rhea" id="RHEA-COMP:9654"/>
        <dbReference type="ChEBI" id="CHEBI:15378"/>
        <dbReference type="ChEBI" id="CHEBI:57783"/>
        <dbReference type="ChEBI" id="CHEBI:58349"/>
        <dbReference type="ChEBI" id="CHEBI:78487"/>
        <dbReference type="ChEBI" id="CHEBI:78488"/>
    </reaction>
    <physiologicalReaction direction="left-to-right" evidence="20">
        <dbReference type="Rhea" id="RHEA:41921"/>
    </physiologicalReaction>
</comment>
<comment type="catalytic activity">
    <reaction evidence="12">
        <text>(3R)-hydroxyhexanoyl-[ACP] = (2E)-hexenoyl-[ACP] + H2O</text>
        <dbReference type="Rhea" id="RHEA:41828"/>
        <dbReference type="Rhea" id="RHEA-COMP:9630"/>
        <dbReference type="Rhea" id="RHEA-COMP:9631"/>
        <dbReference type="ChEBI" id="CHEBI:15377"/>
        <dbReference type="ChEBI" id="CHEBI:78457"/>
        <dbReference type="ChEBI" id="CHEBI:78458"/>
    </reaction>
    <physiologicalReaction direction="left-to-right" evidence="12">
        <dbReference type="Rhea" id="RHEA:41829"/>
    </physiologicalReaction>
</comment>
<dbReference type="PROSITE" id="PS01162">
    <property type="entry name" value="QOR_ZETA_CRYSTAL"/>
    <property type="match status" value="1"/>
</dbReference>
<dbReference type="InterPro" id="IPR036736">
    <property type="entry name" value="ACP-like_sf"/>
</dbReference>
<feature type="region of interest" description="C-terminal hotdog fold" evidence="50">
    <location>
        <begin position="1016"/>
        <end position="1161"/>
    </location>
</feature>
<comment type="catalytic activity">
    <reaction evidence="23">
        <text>3-oxodecanoyl-[ACP] + NADPH + H(+) = (3R)-hydroxydecanoyl-[ACP] + NADP(+)</text>
        <dbReference type="Rhea" id="RHEA:41856"/>
        <dbReference type="Rhea" id="RHEA-COMP:9637"/>
        <dbReference type="Rhea" id="RHEA-COMP:9638"/>
        <dbReference type="ChEBI" id="CHEBI:15378"/>
        <dbReference type="ChEBI" id="CHEBI:57783"/>
        <dbReference type="ChEBI" id="CHEBI:58349"/>
        <dbReference type="ChEBI" id="CHEBI:78464"/>
        <dbReference type="ChEBI" id="CHEBI:78466"/>
    </reaction>
    <physiologicalReaction direction="left-to-right" evidence="23">
        <dbReference type="Rhea" id="RHEA:41857"/>
    </physiologicalReaction>
</comment>
<dbReference type="InterPro" id="IPR001227">
    <property type="entry name" value="Ac_transferase_dom_sf"/>
</dbReference>
<dbReference type="InterPro" id="IPR014030">
    <property type="entry name" value="Ketoacyl_synth_N"/>
</dbReference>
<dbReference type="InterPro" id="IPR014031">
    <property type="entry name" value="Ketoacyl_synth_C"/>
</dbReference>
<comment type="catalytic activity">
    <reaction evidence="24">
        <text>tetradecanoyl-[ACP] + malonyl-[ACP] + H(+) = 3-oxohexadecanoyl-[ACP] + holo-[ACP] + CO2</text>
        <dbReference type="Rhea" id="RHEA:41900"/>
        <dbReference type="Rhea" id="RHEA-COMP:9623"/>
        <dbReference type="Rhea" id="RHEA-COMP:9648"/>
        <dbReference type="Rhea" id="RHEA-COMP:9649"/>
        <dbReference type="Rhea" id="RHEA-COMP:9685"/>
        <dbReference type="ChEBI" id="CHEBI:15378"/>
        <dbReference type="ChEBI" id="CHEBI:16526"/>
        <dbReference type="ChEBI" id="CHEBI:64479"/>
        <dbReference type="ChEBI" id="CHEBI:78449"/>
        <dbReference type="ChEBI" id="CHEBI:78477"/>
        <dbReference type="ChEBI" id="CHEBI:78478"/>
    </reaction>
    <physiologicalReaction direction="left-to-right" evidence="24">
        <dbReference type="Rhea" id="RHEA:41901"/>
    </physiologicalReaction>
</comment>
<comment type="catalytic activity">
    <reaction evidence="26">
        <text>dodecanoyl-[ACP] + malonyl-[ACP] + H(+) = 3-oxotetradecanoyl-[ACP] + holo-[ACP] + CO2</text>
        <dbReference type="Rhea" id="RHEA:41884"/>
        <dbReference type="Rhea" id="RHEA-COMP:9623"/>
        <dbReference type="Rhea" id="RHEA-COMP:9644"/>
        <dbReference type="Rhea" id="RHEA-COMP:9645"/>
        <dbReference type="Rhea" id="RHEA-COMP:9685"/>
        <dbReference type="ChEBI" id="CHEBI:15378"/>
        <dbReference type="ChEBI" id="CHEBI:16526"/>
        <dbReference type="ChEBI" id="CHEBI:64479"/>
        <dbReference type="ChEBI" id="CHEBI:65264"/>
        <dbReference type="ChEBI" id="CHEBI:78449"/>
        <dbReference type="ChEBI" id="CHEBI:78473"/>
    </reaction>
    <physiologicalReaction direction="left-to-right" evidence="26">
        <dbReference type="Rhea" id="RHEA:41885"/>
    </physiologicalReaction>
</comment>
<organism evidence="54 55">
    <name type="scientific">Penicillium patulum</name>
    <name type="common">Penicillium griseofulvum</name>
    <dbReference type="NCBI Taxonomy" id="5078"/>
    <lineage>
        <taxon>Eukaryota</taxon>
        <taxon>Fungi</taxon>
        <taxon>Dikarya</taxon>
        <taxon>Ascomycota</taxon>
        <taxon>Pezizomycotina</taxon>
        <taxon>Eurotiomycetes</taxon>
        <taxon>Eurotiomycetidae</taxon>
        <taxon>Eurotiales</taxon>
        <taxon>Aspergillaceae</taxon>
        <taxon>Penicillium</taxon>
    </lineage>
</organism>
<evidence type="ECO:0000256" key="43">
    <source>
        <dbReference type="ARBA" id="ARBA00049171"/>
    </source>
</evidence>
<dbReference type="PROSITE" id="PS52004">
    <property type="entry name" value="KS3_2"/>
    <property type="match status" value="1"/>
</dbReference>
<evidence type="ECO:0000256" key="49">
    <source>
        <dbReference type="ARBA" id="ARBA00049533"/>
    </source>
</evidence>
<comment type="catalytic activity">
    <reaction evidence="41">
        <text>(2E)-octadecenoyl-[ACP] + NADPH + H(+) = octadecanoyl-[ACP] + NADP(+)</text>
        <dbReference type="Rhea" id="RHEA:41928"/>
        <dbReference type="Rhea" id="RHEA-COMP:9655"/>
        <dbReference type="Rhea" id="RHEA-COMP:9656"/>
        <dbReference type="ChEBI" id="CHEBI:15378"/>
        <dbReference type="ChEBI" id="CHEBI:57783"/>
        <dbReference type="ChEBI" id="CHEBI:58349"/>
        <dbReference type="ChEBI" id="CHEBI:78489"/>
        <dbReference type="ChEBI" id="CHEBI:78495"/>
    </reaction>
    <physiologicalReaction direction="left-to-right" evidence="41">
        <dbReference type="Rhea" id="RHEA:41929"/>
    </physiologicalReaction>
</comment>
<comment type="catalytic activity">
    <reaction evidence="37">
        <text>a 2,3-saturated acyl-[ACP] + NADP(+) = a (2E)-enoyl-[ACP] + NADPH + H(+)</text>
        <dbReference type="Rhea" id="RHEA:22564"/>
        <dbReference type="Rhea" id="RHEA-COMP:9925"/>
        <dbReference type="Rhea" id="RHEA-COMP:9926"/>
        <dbReference type="ChEBI" id="CHEBI:15378"/>
        <dbReference type="ChEBI" id="CHEBI:57783"/>
        <dbReference type="ChEBI" id="CHEBI:58349"/>
        <dbReference type="ChEBI" id="CHEBI:78784"/>
        <dbReference type="ChEBI" id="CHEBI:78785"/>
        <dbReference type="EC" id="1.3.1.39"/>
    </reaction>
    <physiologicalReaction direction="right-to-left" evidence="37">
        <dbReference type="Rhea" id="RHEA:22566"/>
    </physiologicalReaction>
</comment>
<evidence type="ECO:0000256" key="22">
    <source>
        <dbReference type="ARBA" id="ARBA00047400"/>
    </source>
</evidence>
<comment type="catalytic activity">
    <reaction evidence="48">
        <text>(2E)-decenoyl-[ACP] + NADPH + H(+) = decanoyl-[ACP] + NADP(+)</text>
        <dbReference type="Rhea" id="RHEA:41864"/>
        <dbReference type="Rhea" id="RHEA-COMP:9639"/>
        <dbReference type="Rhea" id="RHEA-COMP:9640"/>
        <dbReference type="ChEBI" id="CHEBI:15378"/>
        <dbReference type="ChEBI" id="CHEBI:57783"/>
        <dbReference type="ChEBI" id="CHEBI:58349"/>
        <dbReference type="ChEBI" id="CHEBI:78467"/>
        <dbReference type="ChEBI" id="CHEBI:78468"/>
    </reaction>
    <physiologicalReaction direction="left-to-right" evidence="48">
        <dbReference type="Rhea" id="RHEA:41865"/>
    </physiologicalReaction>
</comment>
<evidence type="ECO:0000256" key="18">
    <source>
        <dbReference type="ARBA" id="ARBA00023402"/>
    </source>
</evidence>
<evidence type="ECO:0000256" key="42">
    <source>
        <dbReference type="ARBA" id="ARBA00049109"/>
    </source>
</evidence>
<dbReference type="GO" id="GO:0006633">
    <property type="term" value="P:fatty acid biosynthetic process"/>
    <property type="evidence" value="ECO:0007669"/>
    <property type="project" value="InterPro"/>
</dbReference>
<comment type="catalytic activity">
    <reaction evidence="35">
        <text>a fatty acyl-[ACP] + malonyl-[ACP] + H(+) = a 3-oxoacyl-[ACP] + holo-[ACP] + CO2</text>
        <dbReference type="Rhea" id="RHEA:22836"/>
        <dbReference type="Rhea" id="RHEA-COMP:9623"/>
        <dbReference type="Rhea" id="RHEA-COMP:9685"/>
        <dbReference type="Rhea" id="RHEA-COMP:9916"/>
        <dbReference type="Rhea" id="RHEA-COMP:14125"/>
        <dbReference type="ChEBI" id="CHEBI:15378"/>
        <dbReference type="ChEBI" id="CHEBI:16526"/>
        <dbReference type="ChEBI" id="CHEBI:64479"/>
        <dbReference type="ChEBI" id="CHEBI:78449"/>
        <dbReference type="ChEBI" id="CHEBI:78776"/>
        <dbReference type="ChEBI" id="CHEBI:138651"/>
        <dbReference type="EC" id="2.3.1.41"/>
    </reaction>
    <physiologicalReaction direction="left-to-right" evidence="35">
        <dbReference type="Rhea" id="RHEA:22837"/>
    </physiologicalReaction>
</comment>
<evidence type="ECO:0000256" key="33">
    <source>
        <dbReference type="ARBA" id="ARBA00048289"/>
    </source>
</evidence>
<dbReference type="PROSITE" id="PS52019">
    <property type="entry name" value="PKS_MFAS_DH"/>
    <property type="match status" value="1"/>
</dbReference>
<evidence type="ECO:0000256" key="29">
    <source>
        <dbReference type="ARBA" id="ARBA00047953"/>
    </source>
</evidence>
<dbReference type="InterPro" id="IPR018201">
    <property type="entry name" value="Ketoacyl_synth_AS"/>
</dbReference>
<comment type="catalytic activity">
    <reaction evidence="45">
        <text>3-oxohexadecanoyl-[ACP] + NADPH + H(+) = (3R)-hydroxyhexadecanoyl-[ACP] + NADP(+)</text>
        <dbReference type="Rhea" id="RHEA:41904"/>
        <dbReference type="Rhea" id="RHEA-COMP:9649"/>
        <dbReference type="Rhea" id="RHEA-COMP:9650"/>
        <dbReference type="ChEBI" id="CHEBI:15378"/>
        <dbReference type="ChEBI" id="CHEBI:57783"/>
        <dbReference type="ChEBI" id="CHEBI:58349"/>
        <dbReference type="ChEBI" id="CHEBI:78478"/>
        <dbReference type="ChEBI" id="CHEBI:78480"/>
    </reaction>
    <physiologicalReaction direction="left-to-right" evidence="45">
        <dbReference type="Rhea" id="RHEA:41905"/>
    </physiologicalReaction>
</comment>
<reference evidence="54 55" key="1">
    <citation type="journal article" date="2016" name="BMC Genomics">
        <title>Genome sequencing and secondary metabolism of the postharvest pathogen Penicillium griseofulvum.</title>
        <authorList>
            <person name="Banani H."/>
            <person name="Marcet-Houben M."/>
            <person name="Ballester A.R."/>
            <person name="Abbruscato P."/>
            <person name="Gonzalez-Candelas L."/>
            <person name="Gabaldon T."/>
            <person name="Spadaro D."/>
        </authorList>
    </citation>
    <scope>NUCLEOTIDE SEQUENCE [LARGE SCALE GENOMIC DNA]</scope>
    <source>
        <strain evidence="54 55">PG3</strain>
    </source>
</reference>
<gene>
    <name evidence="54" type="ORF">PGRI_068530</name>
</gene>
<dbReference type="OrthoDB" id="5334845at2759"/>
<dbReference type="GO" id="GO:0004316">
    <property type="term" value="F:3-oxoacyl-[acyl-carrier-protein] reductase (NADPH) activity"/>
    <property type="evidence" value="ECO:0007669"/>
    <property type="project" value="UniProtKB-EC"/>
</dbReference>
<comment type="catalytic activity">
    <reaction evidence="39">
        <text>hexadecanoyl-[ACP] + H2O = hexadecanoate + holo-[ACP] + H(+)</text>
        <dbReference type="Rhea" id="RHEA:41932"/>
        <dbReference type="Rhea" id="RHEA-COMP:9652"/>
        <dbReference type="Rhea" id="RHEA-COMP:9685"/>
        <dbReference type="ChEBI" id="CHEBI:7896"/>
        <dbReference type="ChEBI" id="CHEBI:15377"/>
        <dbReference type="ChEBI" id="CHEBI:15378"/>
        <dbReference type="ChEBI" id="CHEBI:64479"/>
        <dbReference type="ChEBI" id="CHEBI:78483"/>
        <dbReference type="EC" id="3.1.2.14"/>
    </reaction>
    <physiologicalReaction direction="left-to-right" evidence="39">
        <dbReference type="Rhea" id="RHEA:41933"/>
    </physiologicalReaction>
</comment>
<evidence type="ECO:0000256" key="2">
    <source>
        <dbReference type="ARBA" id="ARBA00022450"/>
    </source>
</evidence>
<dbReference type="SUPFAM" id="SSF55048">
    <property type="entry name" value="Probable ACP-binding domain of malonyl-CoA ACP transacylase"/>
    <property type="match status" value="1"/>
</dbReference>
<dbReference type="Pfam" id="PF14765">
    <property type="entry name" value="PS-DH"/>
    <property type="match status" value="1"/>
</dbReference>
<dbReference type="Gene3D" id="3.30.70.3290">
    <property type="match status" value="1"/>
</dbReference>
<dbReference type="SMART" id="SM00827">
    <property type="entry name" value="PKS_AT"/>
    <property type="match status" value="1"/>
</dbReference>
<evidence type="ECO:0000256" key="15">
    <source>
        <dbReference type="ARBA" id="ARBA00023398"/>
    </source>
</evidence>
<dbReference type="InterPro" id="IPR036291">
    <property type="entry name" value="NAD(P)-bd_dom_sf"/>
</dbReference>
<dbReference type="InterPro" id="IPR020806">
    <property type="entry name" value="PKS_PP-bd"/>
</dbReference>
<comment type="catalytic activity">
    <reaction evidence="31">
        <text>hexadecanoyl-[ACP] + malonyl-[ACP] + H(+) = 3-oxooctadecanoyl-[ACP] + holo-[ACP] + CO2</text>
        <dbReference type="Rhea" id="RHEA:41916"/>
        <dbReference type="Rhea" id="RHEA-COMP:9623"/>
        <dbReference type="Rhea" id="RHEA-COMP:9652"/>
        <dbReference type="Rhea" id="RHEA-COMP:9653"/>
        <dbReference type="Rhea" id="RHEA-COMP:9685"/>
        <dbReference type="ChEBI" id="CHEBI:15378"/>
        <dbReference type="ChEBI" id="CHEBI:16526"/>
        <dbReference type="ChEBI" id="CHEBI:64479"/>
        <dbReference type="ChEBI" id="CHEBI:78449"/>
        <dbReference type="ChEBI" id="CHEBI:78483"/>
        <dbReference type="ChEBI" id="CHEBI:78487"/>
    </reaction>
    <physiologicalReaction direction="left-to-right" evidence="31">
        <dbReference type="Rhea" id="RHEA:41917"/>
    </physiologicalReaction>
</comment>
<accession>A0A135LN26</accession>
<dbReference type="SUPFAM" id="SSF50129">
    <property type="entry name" value="GroES-like"/>
    <property type="match status" value="1"/>
</dbReference>
<evidence type="ECO:0000313" key="54">
    <source>
        <dbReference type="EMBL" id="KXG50362.1"/>
    </source>
</evidence>
<comment type="catalytic activity">
    <reaction evidence="10">
        <text>(3R)-hydroxyoctanoyl-[ACP] = (2E)-octenoyl-[ACP] + H2O</text>
        <dbReference type="Rhea" id="RHEA:41844"/>
        <dbReference type="Rhea" id="RHEA-COMP:9634"/>
        <dbReference type="Rhea" id="RHEA-COMP:9635"/>
        <dbReference type="ChEBI" id="CHEBI:15377"/>
        <dbReference type="ChEBI" id="CHEBI:78461"/>
        <dbReference type="ChEBI" id="CHEBI:78462"/>
    </reaction>
    <physiologicalReaction direction="left-to-right" evidence="10">
        <dbReference type="Rhea" id="RHEA:41845"/>
    </physiologicalReaction>
</comment>
<comment type="catalytic activity">
    <reaction evidence="42">
        <text>decanoyl-[ACP] + malonyl-[ACP] + H(+) = 3-oxododecanoyl-[ACP] + holo-[ACP] + CO2</text>
        <dbReference type="Rhea" id="RHEA:41868"/>
        <dbReference type="Rhea" id="RHEA-COMP:9623"/>
        <dbReference type="Rhea" id="RHEA-COMP:9640"/>
        <dbReference type="Rhea" id="RHEA-COMP:9641"/>
        <dbReference type="Rhea" id="RHEA-COMP:9685"/>
        <dbReference type="ChEBI" id="CHEBI:15378"/>
        <dbReference type="ChEBI" id="CHEBI:16526"/>
        <dbReference type="ChEBI" id="CHEBI:64479"/>
        <dbReference type="ChEBI" id="CHEBI:78449"/>
        <dbReference type="ChEBI" id="CHEBI:78468"/>
        <dbReference type="ChEBI" id="CHEBI:78469"/>
    </reaction>
    <physiologicalReaction direction="left-to-right" evidence="42">
        <dbReference type="Rhea" id="RHEA:41869"/>
    </physiologicalReaction>
</comment>
<dbReference type="Gene3D" id="3.40.366.10">
    <property type="entry name" value="Malonyl-Coenzyme A Acyl Carrier Protein, domain 2"/>
    <property type="match status" value="1"/>
</dbReference>
<dbReference type="InterPro" id="IPR016036">
    <property type="entry name" value="Malonyl_transacylase_ACP-bd"/>
</dbReference>
<dbReference type="InterPro" id="IPR002364">
    <property type="entry name" value="Quin_OxRdtase/zeta-crystal_CS"/>
</dbReference>
<evidence type="ECO:0000256" key="24">
    <source>
        <dbReference type="ARBA" id="ARBA00047451"/>
    </source>
</evidence>
<dbReference type="InterPro" id="IPR029058">
    <property type="entry name" value="AB_hydrolase_fold"/>
</dbReference>
<evidence type="ECO:0000256" key="25">
    <source>
        <dbReference type="ARBA" id="ARBA00047500"/>
    </source>
</evidence>
<evidence type="ECO:0000256" key="31">
    <source>
        <dbReference type="ARBA" id="ARBA00048051"/>
    </source>
</evidence>
<feature type="region of interest" description="N-terminal hotdog fold" evidence="50">
    <location>
        <begin position="873"/>
        <end position="999"/>
    </location>
</feature>
<evidence type="ECO:0000256" key="19">
    <source>
        <dbReference type="ARBA" id="ARBA00023442"/>
    </source>
</evidence>
<evidence type="ECO:0000256" key="14">
    <source>
        <dbReference type="ARBA" id="ARBA00023394"/>
    </source>
</evidence>
<feature type="domain" description="PKS/mFAS DH" evidence="53">
    <location>
        <begin position="873"/>
        <end position="1161"/>
    </location>
</feature>
<evidence type="ECO:0000256" key="4">
    <source>
        <dbReference type="ARBA" id="ARBA00022679"/>
    </source>
</evidence>
<dbReference type="InterPro" id="IPR020807">
    <property type="entry name" value="PKS_DH"/>
</dbReference>
<dbReference type="GO" id="GO:0008270">
    <property type="term" value="F:zinc ion binding"/>
    <property type="evidence" value="ECO:0007669"/>
    <property type="project" value="InterPro"/>
</dbReference>
<keyword evidence="54" id="KW-0378">Hydrolase</keyword>
<dbReference type="Pfam" id="PF00975">
    <property type="entry name" value="Thioesterase"/>
    <property type="match status" value="1"/>
</dbReference>
<evidence type="ECO:0000256" key="17">
    <source>
        <dbReference type="ARBA" id="ARBA00023401"/>
    </source>
</evidence>
<comment type="catalytic activity">
    <reaction evidence="16">
        <text>(3R)-hydroxyoctadecanoyl-[ACP] = (2E)-octadecenoyl-[ACP] + H2O</text>
        <dbReference type="Rhea" id="RHEA:41924"/>
        <dbReference type="Rhea" id="RHEA-COMP:9654"/>
        <dbReference type="Rhea" id="RHEA-COMP:9655"/>
        <dbReference type="ChEBI" id="CHEBI:15377"/>
        <dbReference type="ChEBI" id="CHEBI:78488"/>
        <dbReference type="ChEBI" id="CHEBI:78489"/>
    </reaction>
    <physiologicalReaction direction="left-to-right" evidence="16">
        <dbReference type="Rhea" id="RHEA:41925"/>
    </physiologicalReaction>
</comment>
<dbReference type="Pfam" id="PF08659">
    <property type="entry name" value="KR"/>
    <property type="match status" value="1"/>
</dbReference>
<dbReference type="GO" id="GO:0004312">
    <property type="term" value="F:fatty acid synthase activity"/>
    <property type="evidence" value="ECO:0007669"/>
    <property type="project" value="TreeGrafter"/>
</dbReference>
<name>A0A135LN26_PENPA</name>
<keyword evidence="9" id="KW-0012">Acyltransferase</keyword>
<evidence type="ECO:0000256" key="12">
    <source>
        <dbReference type="ARBA" id="ARBA00023373"/>
    </source>
</evidence>
<dbReference type="InterPro" id="IPR009081">
    <property type="entry name" value="PP-bd_ACP"/>
</dbReference>
<keyword evidence="55" id="KW-1185">Reference proteome</keyword>
<evidence type="ECO:0000256" key="46">
    <source>
        <dbReference type="ARBA" id="ARBA00049422"/>
    </source>
</evidence>
<dbReference type="PANTHER" id="PTHR43775">
    <property type="entry name" value="FATTY ACID SYNTHASE"/>
    <property type="match status" value="1"/>
</dbReference>
<dbReference type="GO" id="GO:0004313">
    <property type="term" value="F:[acyl-carrier-protein] S-acetyltransferase activity"/>
    <property type="evidence" value="ECO:0007669"/>
    <property type="project" value="UniProtKB-EC"/>
</dbReference>
<dbReference type="GO" id="GO:0031177">
    <property type="term" value="F:phosphopantetheine binding"/>
    <property type="evidence" value="ECO:0007669"/>
    <property type="project" value="InterPro"/>
</dbReference>
<comment type="catalytic activity">
    <reaction evidence="21">
        <text>hexanoyl-[ACP] + malonyl-[ACP] + H(+) = 3-oxooctanoyl-[ACP] + holo-[ACP] + CO2</text>
        <dbReference type="Rhea" id="RHEA:41836"/>
        <dbReference type="Rhea" id="RHEA-COMP:9623"/>
        <dbReference type="Rhea" id="RHEA-COMP:9632"/>
        <dbReference type="Rhea" id="RHEA-COMP:9633"/>
        <dbReference type="Rhea" id="RHEA-COMP:9685"/>
        <dbReference type="ChEBI" id="CHEBI:15378"/>
        <dbReference type="ChEBI" id="CHEBI:16526"/>
        <dbReference type="ChEBI" id="CHEBI:64479"/>
        <dbReference type="ChEBI" id="CHEBI:78449"/>
        <dbReference type="ChEBI" id="CHEBI:78459"/>
        <dbReference type="ChEBI" id="CHEBI:78460"/>
    </reaction>
    <physiologicalReaction direction="left-to-right" evidence="21">
        <dbReference type="Rhea" id="RHEA:41837"/>
    </physiologicalReaction>
</comment>
<keyword evidence="4 54" id="KW-0808">Transferase</keyword>
<dbReference type="InterPro" id="IPR042104">
    <property type="entry name" value="PKS_dehydratase_sf"/>
</dbReference>
<evidence type="ECO:0000256" key="23">
    <source>
        <dbReference type="ARBA" id="ARBA00047440"/>
    </source>
</evidence>
<dbReference type="Gene3D" id="1.10.1200.10">
    <property type="entry name" value="ACP-like"/>
    <property type="match status" value="1"/>
</dbReference>
<dbReference type="Gene3D" id="3.10.129.110">
    <property type="entry name" value="Polyketide synthase dehydratase"/>
    <property type="match status" value="1"/>
</dbReference>
<evidence type="ECO:0000256" key="20">
    <source>
        <dbReference type="ARBA" id="ARBA00047300"/>
    </source>
</evidence>
<comment type="pathway">
    <text evidence="1">Lipid metabolism.</text>
</comment>
<dbReference type="GO" id="GO:0141148">
    <property type="term" value="F:enoyl-[acyl-carrier-protein] reductase (NADPH) activity"/>
    <property type="evidence" value="ECO:0007669"/>
    <property type="project" value="UniProtKB-EC"/>
</dbReference>
<dbReference type="FunFam" id="3.40.50.720:FF:000209">
    <property type="entry name" value="Polyketide synthase Pks12"/>
    <property type="match status" value="1"/>
</dbReference>
<comment type="catalytic activity">
    <reaction evidence="14">
        <text>a (3R)-hydroxyacyl-[ACP] = a (2E)-enoyl-[ACP] + H2O</text>
        <dbReference type="Rhea" id="RHEA:13097"/>
        <dbReference type="Rhea" id="RHEA-COMP:9925"/>
        <dbReference type="Rhea" id="RHEA-COMP:9945"/>
        <dbReference type="ChEBI" id="CHEBI:15377"/>
        <dbReference type="ChEBI" id="CHEBI:78784"/>
        <dbReference type="ChEBI" id="CHEBI:78827"/>
        <dbReference type="EC" id="4.2.1.59"/>
    </reaction>
    <physiologicalReaction direction="left-to-right" evidence="14">
        <dbReference type="Rhea" id="RHEA:13098"/>
    </physiologicalReaction>
</comment>
<dbReference type="GO" id="GO:0017000">
    <property type="term" value="P:antibiotic biosynthetic process"/>
    <property type="evidence" value="ECO:0007669"/>
    <property type="project" value="UniProtKB-ARBA"/>
</dbReference>
<comment type="catalytic activity">
    <reaction evidence="17">
        <text>(3R)-hydroxyhexadecanoyl-[ACP] = (2E)-hexadecenoyl-[ACP] + H2O</text>
        <dbReference type="Rhea" id="RHEA:41908"/>
        <dbReference type="Rhea" id="RHEA-COMP:9650"/>
        <dbReference type="Rhea" id="RHEA-COMP:9651"/>
        <dbReference type="ChEBI" id="CHEBI:15377"/>
        <dbReference type="ChEBI" id="CHEBI:78480"/>
        <dbReference type="ChEBI" id="CHEBI:78481"/>
    </reaction>
    <physiologicalReaction direction="left-to-right" evidence="17">
        <dbReference type="Rhea" id="RHEA:41909"/>
    </physiologicalReaction>
</comment>
<keyword evidence="8" id="KW-0511">Multifunctional enzyme</keyword>
<dbReference type="STRING" id="5078.A0A135LN26"/>
<evidence type="ECO:0000256" key="13">
    <source>
        <dbReference type="ARBA" id="ARBA00023388"/>
    </source>
</evidence>
<evidence type="ECO:0000259" key="52">
    <source>
        <dbReference type="PROSITE" id="PS52004"/>
    </source>
</evidence>
<dbReference type="CDD" id="cd00833">
    <property type="entry name" value="PKS"/>
    <property type="match status" value="1"/>
</dbReference>
<dbReference type="InterPro" id="IPR013968">
    <property type="entry name" value="PKS_KR"/>
</dbReference>
<dbReference type="GO" id="GO:0030639">
    <property type="term" value="P:polyketide biosynthetic process"/>
    <property type="evidence" value="ECO:0007669"/>
    <property type="project" value="UniProtKB-ARBA"/>
</dbReference>
<comment type="catalytic activity">
    <reaction evidence="15">
        <text>(3R)-hydroxytetradecanoyl-[ACP] = (2E)-tetradecenoyl-[ACP] + H2O</text>
        <dbReference type="Rhea" id="RHEA:41892"/>
        <dbReference type="Rhea" id="RHEA-COMP:9646"/>
        <dbReference type="Rhea" id="RHEA-COMP:9647"/>
        <dbReference type="ChEBI" id="CHEBI:15377"/>
        <dbReference type="ChEBI" id="CHEBI:78474"/>
        <dbReference type="ChEBI" id="CHEBI:78475"/>
    </reaction>
    <physiologicalReaction direction="left-to-right" evidence="15">
        <dbReference type="Rhea" id="RHEA:41893"/>
    </physiologicalReaction>
</comment>
<feature type="active site" description="Proton donor; for dehydratase activity" evidence="50">
    <location>
        <position position="1077"/>
    </location>
</feature>
<evidence type="ECO:0000256" key="34">
    <source>
        <dbReference type="ARBA" id="ARBA00048420"/>
    </source>
</evidence>
<dbReference type="SUPFAM" id="SSF53474">
    <property type="entry name" value="alpha/beta-Hydrolases"/>
    <property type="match status" value="1"/>
</dbReference>
<evidence type="ECO:0000256" key="36">
    <source>
        <dbReference type="ARBA" id="ARBA00048571"/>
    </source>
</evidence>
<dbReference type="SMART" id="SM00823">
    <property type="entry name" value="PKS_PP"/>
    <property type="match status" value="1"/>
</dbReference>
<dbReference type="OMA" id="GQNCSFF"/>
<evidence type="ECO:0000256" key="48">
    <source>
        <dbReference type="ARBA" id="ARBA00049521"/>
    </source>
</evidence>
<dbReference type="InterPro" id="IPR011032">
    <property type="entry name" value="GroES-like_sf"/>
</dbReference>
<dbReference type="PROSITE" id="PS50075">
    <property type="entry name" value="CARRIER"/>
    <property type="match status" value="1"/>
</dbReference>
<dbReference type="SMART" id="SM00826">
    <property type="entry name" value="PKS_DH"/>
    <property type="match status" value="1"/>
</dbReference>
<dbReference type="InterPro" id="IPR050091">
    <property type="entry name" value="PKS_NRPS_Biosynth_Enz"/>
</dbReference>
<evidence type="ECO:0000256" key="7">
    <source>
        <dbReference type="ARBA" id="ARBA00022898"/>
    </source>
</evidence>
<comment type="catalytic activity">
    <reaction evidence="34">
        <text>(2E)-octenoyl-[ACP] + NADPH + H(+) = octanoyl-[ACP] + NADP(+)</text>
        <dbReference type="Rhea" id="RHEA:41848"/>
        <dbReference type="Rhea" id="RHEA-COMP:9635"/>
        <dbReference type="Rhea" id="RHEA-COMP:9636"/>
        <dbReference type="ChEBI" id="CHEBI:15378"/>
        <dbReference type="ChEBI" id="CHEBI:57783"/>
        <dbReference type="ChEBI" id="CHEBI:58349"/>
        <dbReference type="ChEBI" id="CHEBI:78462"/>
        <dbReference type="ChEBI" id="CHEBI:78463"/>
    </reaction>
    <physiologicalReaction direction="left-to-right" evidence="34">
        <dbReference type="Rhea" id="RHEA:41849"/>
    </physiologicalReaction>
</comment>
<evidence type="ECO:0000256" key="50">
    <source>
        <dbReference type="PROSITE-ProRule" id="PRU01363"/>
    </source>
</evidence>
<evidence type="ECO:0000256" key="26">
    <source>
        <dbReference type="ARBA" id="ARBA00047578"/>
    </source>
</evidence>
<dbReference type="InterPro" id="IPR020841">
    <property type="entry name" value="PKS_Beta-ketoAc_synthase_dom"/>
</dbReference>
<comment type="catalytic activity">
    <reaction evidence="30">
        <text>acetyl-[ACP] + malonyl-[ACP] + H(+) = 3-oxobutanoyl-[ACP] + holo-[ACP] + CO2</text>
        <dbReference type="Rhea" id="RHEA:41800"/>
        <dbReference type="Rhea" id="RHEA-COMP:9621"/>
        <dbReference type="Rhea" id="RHEA-COMP:9623"/>
        <dbReference type="Rhea" id="RHEA-COMP:9625"/>
        <dbReference type="Rhea" id="RHEA-COMP:9685"/>
        <dbReference type="ChEBI" id="CHEBI:15378"/>
        <dbReference type="ChEBI" id="CHEBI:16526"/>
        <dbReference type="ChEBI" id="CHEBI:64479"/>
        <dbReference type="ChEBI" id="CHEBI:78446"/>
        <dbReference type="ChEBI" id="CHEBI:78449"/>
        <dbReference type="ChEBI" id="CHEBI:78450"/>
    </reaction>
    <physiologicalReaction direction="left-to-right" evidence="30">
        <dbReference type="Rhea" id="RHEA:41801"/>
    </physiologicalReaction>
</comment>
<evidence type="ECO:0000259" key="51">
    <source>
        <dbReference type="PROSITE" id="PS50075"/>
    </source>
</evidence>
<comment type="catalytic activity">
    <reaction evidence="28">
        <text>(2E)-hexenoyl-[ACP] + NADPH + H(+) = hexanoyl-[ACP] + NADP(+)</text>
        <dbReference type="Rhea" id="RHEA:41832"/>
        <dbReference type="Rhea" id="RHEA-COMP:9631"/>
        <dbReference type="Rhea" id="RHEA-COMP:9632"/>
        <dbReference type="ChEBI" id="CHEBI:15378"/>
        <dbReference type="ChEBI" id="CHEBI:57783"/>
        <dbReference type="ChEBI" id="CHEBI:58349"/>
        <dbReference type="ChEBI" id="CHEBI:78458"/>
        <dbReference type="ChEBI" id="CHEBI:78459"/>
    </reaction>
    <physiologicalReaction direction="left-to-right" evidence="28">
        <dbReference type="Rhea" id="RHEA:41833"/>
    </physiologicalReaction>
</comment>
<comment type="function">
    <text evidence="19">Fatty acid synthetase is a multifunctional enzyme that catalyzes the de novo biosynthesis of long-chain saturated fatty acids starting from acetyl-CoA and malonyl-CoA in the presence of NADPH. This multifunctional protein contains 7 catalytic activities and a site for the binding of the prosthetic group 4'-phosphopantetheine of the acyl carrier protein ([ACP]) domain.</text>
</comment>
<dbReference type="GO" id="GO:0016297">
    <property type="term" value="F:fatty acyl-[ACP] hydrolase activity"/>
    <property type="evidence" value="ECO:0007669"/>
    <property type="project" value="UniProtKB-EC"/>
</dbReference>
<dbReference type="SUPFAM" id="SSF52151">
    <property type="entry name" value="FabD/lysophospholipase-like"/>
    <property type="match status" value="1"/>
</dbReference>
<evidence type="ECO:0000256" key="5">
    <source>
        <dbReference type="ARBA" id="ARBA00022799"/>
    </source>
</evidence>
<dbReference type="Gene3D" id="3.40.47.10">
    <property type="match status" value="1"/>
</dbReference>
<evidence type="ECO:0000256" key="11">
    <source>
        <dbReference type="ARBA" id="ARBA00023351"/>
    </source>
</evidence>
<dbReference type="Proteomes" id="UP000070168">
    <property type="component" value="Unassembled WGS sequence"/>
</dbReference>
<dbReference type="InterPro" id="IPR049551">
    <property type="entry name" value="PKS_DH_C"/>
</dbReference>
<dbReference type="Pfam" id="PF16197">
    <property type="entry name" value="KAsynt_C_assoc"/>
    <property type="match status" value="1"/>
</dbReference>
<comment type="catalytic activity">
    <reaction evidence="40">
        <text>3-oxotetradecanoyl-[ACP] + NADPH + H(+) = (3R)-hydroxytetradecanoyl-[ACP] + NADP(+)</text>
        <dbReference type="Rhea" id="RHEA:41888"/>
        <dbReference type="Rhea" id="RHEA-COMP:9645"/>
        <dbReference type="Rhea" id="RHEA-COMP:9646"/>
        <dbReference type="ChEBI" id="CHEBI:15378"/>
        <dbReference type="ChEBI" id="CHEBI:57783"/>
        <dbReference type="ChEBI" id="CHEBI:58349"/>
        <dbReference type="ChEBI" id="CHEBI:78473"/>
        <dbReference type="ChEBI" id="CHEBI:78474"/>
    </reaction>
    <physiologicalReaction direction="left-to-right" evidence="40">
        <dbReference type="Rhea" id="RHEA:41889"/>
    </physiologicalReaction>
</comment>
<evidence type="ECO:0000256" key="35">
    <source>
        <dbReference type="ARBA" id="ARBA00048506"/>
    </source>
</evidence>
<evidence type="ECO:0000256" key="41">
    <source>
        <dbReference type="ARBA" id="ARBA00049019"/>
    </source>
</evidence>
<comment type="catalytic activity">
    <reaction evidence="11">
        <text>(3R)-hydroxydodecanoyl-[ACP] = (2E)-dodecenoyl-[ACP] + H2O</text>
        <dbReference type="Rhea" id="RHEA:41876"/>
        <dbReference type="Rhea" id="RHEA-COMP:9642"/>
        <dbReference type="Rhea" id="RHEA-COMP:9643"/>
        <dbReference type="ChEBI" id="CHEBI:15377"/>
        <dbReference type="ChEBI" id="CHEBI:78470"/>
        <dbReference type="ChEBI" id="CHEBI:78472"/>
    </reaction>
    <physiologicalReaction direction="left-to-right" evidence="11">
        <dbReference type="Rhea" id="RHEA:41877"/>
    </physiologicalReaction>
</comment>
<comment type="caution">
    <text evidence="54">The sequence shown here is derived from an EMBL/GenBank/DDBJ whole genome shotgun (WGS) entry which is preliminary data.</text>
</comment>
<evidence type="ECO:0000256" key="9">
    <source>
        <dbReference type="ARBA" id="ARBA00023315"/>
    </source>
</evidence>
<dbReference type="InterPro" id="IPR020843">
    <property type="entry name" value="ER"/>
</dbReference>
<evidence type="ECO:0000256" key="6">
    <source>
        <dbReference type="ARBA" id="ARBA00022857"/>
    </source>
</evidence>
<comment type="catalytic activity">
    <reaction evidence="49">
        <text>octanoyl-[ACP] + malonyl-[ACP] + H(+) = 3-oxodecanoyl-[ACP] + holo-[ACP] + CO2</text>
        <dbReference type="Rhea" id="RHEA:41852"/>
        <dbReference type="Rhea" id="RHEA-COMP:9623"/>
        <dbReference type="Rhea" id="RHEA-COMP:9636"/>
        <dbReference type="Rhea" id="RHEA-COMP:9637"/>
        <dbReference type="Rhea" id="RHEA-COMP:9685"/>
        <dbReference type="ChEBI" id="CHEBI:15378"/>
        <dbReference type="ChEBI" id="CHEBI:16526"/>
        <dbReference type="ChEBI" id="CHEBI:64479"/>
        <dbReference type="ChEBI" id="CHEBI:78449"/>
        <dbReference type="ChEBI" id="CHEBI:78463"/>
        <dbReference type="ChEBI" id="CHEBI:78464"/>
    </reaction>
    <physiologicalReaction direction="left-to-right" evidence="49">
        <dbReference type="Rhea" id="RHEA:41853"/>
    </physiologicalReaction>
</comment>
<dbReference type="PROSITE" id="PS00606">
    <property type="entry name" value="KS3_1"/>
    <property type="match status" value="1"/>
</dbReference>
<dbReference type="InterPro" id="IPR001031">
    <property type="entry name" value="Thioesterase"/>
</dbReference>
<dbReference type="Pfam" id="PF02801">
    <property type="entry name" value="Ketoacyl-synt_C"/>
    <property type="match status" value="1"/>
</dbReference>
<evidence type="ECO:0000256" key="16">
    <source>
        <dbReference type="ARBA" id="ARBA00023399"/>
    </source>
</evidence>
<dbReference type="GO" id="GO:1901336">
    <property type="term" value="P:lactone biosynthetic process"/>
    <property type="evidence" value="ECO:0007669"/>
    <property type="project" value="UniProtKB-ARBA"/>
</dbReference>
<dbReference type="GO" id="GO:0019171">
    <property type="term" value="F:(3R)-hydroxyacyl-[acyl-carrier-protein] dehydratase activity"/>
    <property type="evidence" value="ECO:0007669"/>
    <property type="project" value="UniProtKB-EC"/>
</dbReference>
<comment type="catalytic activity">
    <reaction evidence="47">
        <text>butanoyl-[ACP] + malonyl-[ACP] + H(+) = 3-oxohexanoyl-[ACP] + holo-[ACP] + CO2</text>
        <dbReference type="Rhea" id="RHEA:41820"/>
        <dbReference type="Rhea" id="RHEA-COMP:9623"/>
        <dbReference type="Rhea" id="RHEA-COMP:9628"/>
        <dbReference type="Rhea" id="RHEA-COMP:9629"/>
        <dbReference type="Rhea" id="RHEA-COMP:9685"/>
        <dbReference type="ChEBI" id="CHEBI:15378"/>
        <dbReference type="ChEBI" id="CHEBI:16526"/>
        <dbReference type="ChEBI" id="CHEBI:64479"/>
        <dbReference type="ChEBI" id="CHEBI:78449"/>
        <dbReference type="ChEBI" id="CHEBI:78454"/>
        <dbReference type="ChEBI" id="CHEBI:78456"/>
    </reaction>
    <physiologicalReaction direction="left-to-right" evidence="47">
        <dbReference type="Rhea" id="RHEA:41821"/>
    </physiologicalReaction>
</comment>
<dbReference type="Pfam" id="PF00698">
    <property type="entry name" value="Acyl_transf_1"/>
    <property type="match status" value="1"/>
</dbReference>
<dbReference type="InterPro" id="IPR032821">
    <property type="entry name" value="PKS_assoc"/>
</dbReference>
<dbReference type="PANTHER" id="PTHR43775:SF37">
    <property type="entry name" value="SI:DKEY-61P9.11"/>
    <property type="match status" value="1"/>
</dbReference>
<evidence type="ECO:0000256" key="1">
    <source>
        <dbReference type="ARBA" id="ARBA00005189"/>
    </source>
</evidence>
<keyword evidence="7" id="KW-0663">Pyridoxal phosphate</keyword>
<keyword evidence="5" id="KW-0702">S-nitrosylation</keyword>
<evidence type="ECO:0000256" key="38">
    <source>
        <dbReference type="ARBA" id="ARBA00048691"/>
    </source>
</evidence>
<dbReference type="Pfam" id="PF00550">
    <property type="entry name" value="PP-binding"/>
    <property type="match status" value="1"/>
</dbReference>
<evidence type="ECO:0000256" key="37">
    <source>
        <dbReference type="ARBA" id="ARBA00048650"/>
    </source>
</evidence>
<comment type="catalytic activity">
    <reaction evidence="32">
        <text>(2E)-dodecenoyl-[ACP] + NADPH + H(+) = dodecanoyl-[ACP] + NADP(+)</text>
        <dbReference type="Rhea" id="RHEA:41880"/>
        <dbReference type="Rhea" id="RHEA-COMP:9643"/>
        <dbReference type="Rhea" id="RHEA-COMP:9644"/>
        <dbReference type="ChEBI" id="CHEBI:15378"/>
        <dbReference type="ChEBI" id="CHEBI:57783"/>
        <dbReference type="ChEBI" id="CHEBI:58349"/>
        <dbReference type="ChEBI" id="CHEBI:65264"/>
        <dbReference type="ChEBI" id="CHEBI:78472"/>
    </reaction>
    <physiologicalReaction direction="left-to-right" evidence="32">
        <dbReference type="Rhea" id="RHEA:41881"/>
    </physiologicalReaction>
</comment>
<dbReference type="SMART" id="SM00829">
    <property type="entry name" value="PKS_ER"/>
    <property type="match status" value="1"/>
</dbReference>
<dbReference type="GO" id="GO:0004315">
    <property type="term" value="F:3-oxoacyl-[acyl-carrier-protein] synthase activity"/>
    <property type="evidence" value="ECO:0007669"/>
    <property type="project" value="UniProtKB-EC"/>
</dbReference>
<evidence type="ECO:0000256" key="21">
    <source>
        <dbReference type="ARBA" id="ARBA00047394"/>
    </source>
</evidence>
<comment type="catalytic activity">
    <reaction evidence="36">
        <text>3-oxohexanoyl-[ACP] + NADPH + H(+) = (3R)-hydroxyhexanoyl-[ACP] + NADP(+)</text>
        <dbReference type="Rhea" id="RHEA:41824"/>
        <dbReference type="Rhea" id="RHEA-COMP:9629"/>
        <dbReference type="Rhea" id="RHEA-COMP:9630"/>
        <dbReference type="ChEBI" id="CHEBI:15378"/>
        <dbReference type="ChEBI" id="CHEBI:57783"/>
        <dbReference type="ChEBI" id="CHEBI:58349"/>
        <dbReference type="ChEBI" id="CHEBI:78456"/>
        <dbReference type="ChEBI" id="CHEBI:78457"/>
    </reaction>
    <physiologicalReaction direction="left-to-right" evidence="36">
        <dbReference type="Rhea" id="RHEA:41825"/>
    </physiologicalReaction>
</comment>
<dbReference type="SMART" id="SM00822">
    <property type="entry name" value="PKS_KR"/>
    <property type="match status" value="1"/>
</dbReference>
<comment type="catalytic activity">
    <reaction evidence="33">
        <text>tetradecanoyl-[ACP] + H2O = tetradecanoate + holo-[ACP] + H(+)</text>
        <dbReference type="Rhea" id="RHEA:30123"/>
        <dbReference type="Rhea" id="RHEA-COMP:9648"/>
        <dbReference type="Rhea" id="RHEA-COMP:9685"/>
        <dbReference type="ChEBI" id="CHEBI:15377"/>
        <dbReference type="ChEBI" id="CHEBI:15378"/>
        <dbReference type="ChEBI" id="CHEBI:30807"/>
        <dbReference type="ChEBI" id="CHEBI:64479"/>
        <dbReference type="ChEBI" id="CHEBI:78477"/>
        <dbReference type="EC" id="3.1.2.14"/>
    </reaction>
    <physiologicalReaction direction="left-to-right" evidence="33">
        <dbReference type="Rhea" id="RHEA:30124"/>
    </physiologicalReaction>
</comment>
<evidence type="ECO:0000259" key="53">
    <source>
        <dbReference type="PROSITE" id="PS52019"/>
    </source>
</evidence>
<evidence type="ECO:0000256" key="8">
    <source>
        <dbReference type="ARBA" id="ARBA00023268"/>
    </source>
</evidence>
<comment type="catalytic activity">
    <reaction evidence="46">
        <text>3-oxooctanoyl-[ACP] + NADPH + H(+) = (3R)-hydroxyoctanoyl-[ACP] + NADP(+)</text>
        <dbReference type="Rhea" id="RHEA:41840"/>
        <dbReference type="Rhea" id="RHEA-COMP:9633"/>
        <dbReference type="Rhea" id="RHEA-COMP:9634"/>
        <dbReference type="ChEBI" id="CHEBI:15378"/>
        <dbReference type="ChEBI" id="CHEBI:57783"/>
        <dbReference type="ChEBI" id="CHEBI:58349"/>
        <dbReference type="ChEBI" id="CHEBI:78460"/>
        <dbReference type="ChEBI" id="CHEBI:78461"/>
    </reaction>
    <physiologicalReaction direction="left-to-right" evidence="46">
        <dbReference type="Rhea" id="RHEA:41841"/>
    </physiologicalReaction>
</comment>
<dbReference type="Gene3D" id="3.90.180.10">
    <property type="entry name" value="Medium-chain alcohol dehydrogenases, catalytic domain"/>
    <property type="match status" value="1"/>
</dbReference>
<evidence type="ECO:0000256" key="47">
    <source>
        <dbReference type="ARBA" id="ARBA00049449"/>
    </source>
</evidence>
<evidence type="ECO:0000313" key="55">
    <source>
        <dbReference type="Proteomes" id="UP000070168"/>
    </source>
</evidence>
<dbReference type="InterPro" id="IPR013149">
    <property type="entry name" value="ADH-like_C"/>
</dbReference>
<dbReference type="Gene3D" id="3.40.50.1820">
    <property type="entry name" value="alpha/beta hydrolase"/>
    <property type="match status" value="1"/>
</dbReference>
<comment type="catalytic activity">
    <reaction evidence="13">
        <text>(3R)-hydroxydecanoyl-[ACP] = (2E)-decenoyl-[ACP] + H2O</text>
        <dbReference type="Rhea" id="RHEA:41860"/>
        <dbReference type="Rhea" id="RHEA-COMP:9638"/>
        <dbReference type="Rhea" id="RHEA-COMP:9639"/>
        <dbReference type="ChEBI" id="CHEBI:15377"/>
        <dbReference type="ChEBI" id="CHEBI:78466"/>
        <dbReference type="ChEBI" id="CHEBI:78467"/>
    </reaction>
    <physiologicalReaction direction="left-to-right" evidence="13">
        <dbReference type="Rhea" id="RHEA:41861"/>
    </physiologicalReaction>
</comment>
<evidence type="ECO:0000256" key="44">
    <source>
        <dbReference type="ARBA" id="ARBA00049263"/>
    </source>
</evidence>
<evidence type="ECO:0000256" key="32">
    <source>
        <dbReference type="ARBA" id="ARBA00048281"/>
    </source>
</evidence>
<dbReference type="SMART" id="SM00825">
    <property type="entry name" value="PKS_KS"/>
    <property type="match status" value="1"/>
</dbReference>
<evidence type="ECO:0000256" key="39">
    <source>
        <dbReference type="ARBA" id="ARBA00048704"/>
    </source>
</evidence>
<comment type="catalytic activity">
    <reaction evidence="22">
        <text>a (3R)-hydroxyacyl-[ACP] + NADP(+) = a 3-oxoacyl-[ACP] + NADPH + H(+)</text>
        <dbReference type="Rhea" id="RHEA:17397"/>
        <dbReference type="Rhea" id="RHEA-COMP:9916"/>
        <dbReference type="Rhea" id="RHEA-COMP:9945"/>
        <dbReference type="ChEBI" id="CHEBI:15378"/>
        <dbReference type="ChEBI" id="CHEBI:57783"/>
        <dbReference type="ChEBI" id="CHEBI:58349"/>
        <dbReference type="ChEBI" id="CHEBI:78776"/>
        <dbReference type="ChEBI" id="CHEBI:78827"/>
        <dbReference type="EC" id="1.1.1.100"/>
    </reaction>
    <physiologicalReaction direction="right-to-left" evidence="22">
        <dbReference type="Rhea" id="RHEA:17399"/>
    </physiologicalReaction>
</comment>
<evidence type="ECO:0000256" key="30">
    <source>
        <dbReference type="ARBA" id="ARBA00047961"/>
    </source>
</evidence>
<dbReference type="EMBL" id="LHQR01000047">
    <property type="protein sequence ID" value="KXG50362.1"/>
    <property type="molecule type" value="Genomic_DNA"/>
</dbReference>